<accession>A0A7S1Q0Y0</accession>
<dbReference type="PANTHER" id="PTHR33524">
    <property type="entry name" value="C5ORF35"/>
    <property type="match status" value="1"/>
</dbReference>
<reference evidence="2" key="1">
    <citation type="submission" date="2021-01" db="EMBL/GenBank/DDBJ databases">
        <authorList>
            <person name="Corre E."/>
            <person name="Pelletier E."/>
            <person name="Niang G."/>
            <person name="Scheremetjew M."/>
            <person name="Finn R."/>
            <person name="Kale V."/>
            <person name="Holt S."/>
            <person name="Cochrane G."/>
            <person name="Meng A."/>
            <person name="Brown T."/>
            <person name="Cohen L."/>
        </authorList>
    </citation>
    <scope>NUCLEOTIDE SEQUENCE</scope>
    <source>
        <strain evidence="2">OF101</strain>
    </source>
</reference>
<dbReference type="EMBL" id="HBGE01019937">
    <property type="protein sequence ID" value="CAD9110140.1"/>
    <property type="molecule type" value="Transcribed_RNA"/>
</dbReference>
<gene>
    <name evidence="2" type="ORF">ACAT0790_LOCUS11973</name>
</gene>
<dbReference type="AlphaFoldDB" id="A0A7S1Q0Y0"/>
<feature type="domain" description="SET" evidence="1">
    <location>
        <begin position="64"/>
        <end position="253"/>
    </location>
</feature>
<dbReference type="InterPro" id="IPR046341">
    <property type="entry name" value="SET_dom_sf"/>
</dbReference>
<proteinExistence type="predicted"/>
<dbReference type="PANTHER" id="PTHR33524:SF1">
    <property type="entry name" value="SET DOMAIN-CONTAINING PROTEIN"/>
    <property type="match status" value="1"/>
</dbReference>
<name>A0A7S1Q0Y0_ALECA</name>
<dbReference type="InterPro" id="IPR040415">
    <property type="entry name" value="SETD9"/>
</dbReference>
<sequence length="289" mass="32125">MRPHLVRDIRILAQVLRVDPPKASAEPHELLGPLIERVSTLAAEALRSLCRELADGGAVQPELPRLEVFKSPLAGESAPLGVRTLEPIRPGRFLCFYPGRVFEPDEPRLPRSDKIISNEYEAMYCDGAGWLPLHMKESPLLADCGTAFWHGNRLAIGNLLNHPPAGTLPSAVPMAMRWPTWQELGEASPALWARLVPHVAVREGRVVRTASGEVLPAGSDKSKVWFPAWPHTSLALVAARALEPGEEVFFNYRMHSREESRGAANFPAWYHPVDEEAFEAEVARSRFEE</sequence>
<dbReference type="InterPro" id="IPR001214">
    <property type="entry name" value="SET_dom"/>
</dbReference>
<dbReference type="SUPFAM" id="SSF82199">
    <property type="entry name" value="SET domain"/>
    <property type="match status" value="1"/>
</dbReference>
<protein>
    <recommendedName>
        <fullName evidence="1">SET domain-containing protein</fullName>
    </recommendedName>
</protein>
<evidence type="ECO:0000313" key="2">
    <source>
        <dbReference type="EMBL" id="CAD9110140.1"/>
    </source>
</evidence>
<dbReference type="Gene3D" id="2.170.270.10">
    <property type="entry name" value="SET domain"/>
    <property type="match status" value="1"/>
</dbReference>
<dbReference type="PROSITE" id="PS50280">
    <property type="entry name" value="SET"/>
    <property type="match status" value="1"/>
</dbReference>
<organism evidence="2">
    <name type="scientific">Alexandrium catenella</name>
    <name type="common">Red tide dinoflagellate</name>
    <name type="synonym">Gonyaulax catenella</name>
    <dbReference type="NCBI Taxonomy" id="2925"/>
    <lineage>
        <taxon>Eukaryota</taxon>
        <taxon>Sar</taxon>
        <taxon>Alveolata</taxon>
        <taxon>Dinophyceae</taxon>
        <taxon>Gonyaulacales</taxon>
        <taxon>Pyrocystaceae</taxon>
        <taxon>Alexandrium</taxon>
    </lineage>
</organism>
<evidence type="ECO:0000259" key="1">
    <source>
        <dbReference type="PROSITE" id="PS50280"/>
    </source>
</evidence>